<dbReference type="GO" id="GO:0043565">
    <property type="term" value="F:sequence-specific DNA binding"/>
    <property type="evidence" value="ECO:0007669"/>
    <property type="project" value="InterPro"/>
</dbReference>
<feature type="domain" description="HTH araC/xylS-type" evidence="3">
    <location>
        <begin position="222"/>
        <end position="320"/>
    </location>
</feature>
<accession>A0A345DBP5</accession>
<dbReference type="Gene3D" id="3.40.50.880">
    <property type="match status" value="1"/>
</dbReference>
<keyword evidence="2" id="KW-0804">Transcription</keyword>
<evidence type="ECO:0000259" key="3">
    <source>
        <dbReference type="PROSITE" id="PS01124"/>
    </source>
</evidence>
<evidence type="ECO:0000256" key="1">
    <source>
        <dbReference type="ARBA" id="ARBA00023015"/>
    </source>
</evidence>
<dbReference type="RefSeq" id="WP_114562937.1">
    <property type="nucleotide sequence ID" value="NZ_CP031124.1"/>
</dbReference>
<dbReference type="SUPFAM" id="SSF46689">
    <property type="entry name" value="Homeodomain-like"/>
    <property type="match status" value="1"/>
</dbReference>
<dbReference type="InterPro" id="IPR009057">
    <property type="entry name" value="Homeodomain-like_sf"/>
</dbReference>
<dbReference type="PROSITE" id="PS01124">
    <property type="entry name" value="HTH_ARAC_FAMILY_2"/>
    <property type="match status" value="1"/>
</dbReference>
<dbReference type="Pfam" id="PF12833">
    <property type="entry name" value="HTH_18"/>
    <property type="match status" value="1"/>
</dbReference>
<evidence type="ECO:0000313" key="5">
    <source>
        <dbReference type="Proteomes" id="UP000252182"/>
    </source>
</evidence>
<dbReference type="EMBL" id="CP031124">
    <property type="protein sequence ID" value="AXF85783.1"/>
    <property type="molecule type" value="Genomic_DNA"/>
</dbReference>
<dbReference type="SUPFAM" id="SSF52317">
    <property type="entry name" value="Class I glutamine amidotransferase-like"/>
    <property type="match status" value="1"/>
</dbReference>
<dbReference type="SMART" id="SM00342">
    <property type="entry name" value="HTH_ARAC"/>
    <property type="match status" value="1"/>
</dbReference>
<dbReference type="OrthoDB" id="8543772at2"/>
<proteinExistence type="predicted"/>
<gene>
    <name evidence="4" type="primary">cdhR_1</name>
    <name evidence="4" type="ORF">DTO96_101519</name>
</gene>
<dbReference type="Gene3D" id="1.10.10.60">
    <property type="entry name" value="Homeodomain-like"/>
    <property type="match status" value="1"/>
</dbReference>
<keyword evidence="1" id="KW-0805">Transcription regulation</keyword>
<organism evidence="4 5">
    <name type="scientific">Ephemeroptericola cinctiostellae</name>
    <dbReference type="NCBI Taxonomy" id="2268024"/>
    <lineage>
        <taxon>Bacteria</taxon>
        <taxon>Pseudomonadati</taxon>
        <taxon>Pseudomonadota</taxon>
        <taxon>Betaproteobacteria</taxon>
        <taxon>Burkholderiales</taxon>
        <taxon>Burkholderiaceae</taxon>
        <taxon>Ephemeroptericola</taxon>
    </lineage>
</organism>
<dbReference type="Pfam" id="PF01965">
    <property type="entry name" value="DJ-1_PfpI"/>
    <property type="match status" value="1"/>
</dbReference>
<dbReference type="GO" id="GO:0003700">
    <property type="term" value="F:DNA-binding transcription factor activity"/>
    <property type="evidence" value="ECO:0007669"/>
    <property type="project" value="InterPro"/>
</dbReference>
<keyword evidence="5" id="KW-1185">Reference proteome</keyword>
<dbReference type="Proteomes" id="UP000252182">
    <property type="component" value="Chromosome"/>
</dbReference>
<dbReference type="InterPro" id="IPR018060">
    <property type="entry name" value="HTH_AraC"/>
</dbReference>
<evidence type="ECO:0000313" key="4">
    <source>
        <dbReference type="EMBL" id="AXF85783.1"/>
    </source>
</evidence>
<dbReference type="InterPro" id="IPR052158">
    <property type="entry name" value="INH-QAR"/>
</dbReference>
<protein>
    <submittedName>
        <fullName evidence="4">HTH-type transcriptional regulator CdhR</fullName>
    </submittedName>
</protein>
<name>A0A345DBP5_9BURK</name>
<dbReference type="AlphaFoldDB" id="A0A345DBP5"/>
<evidence type="ECO:0000256" key="2">
    <source>
        <dbReference type="ARBA" id="ARBA00023163"/>
    </source>
</evidence>
<reference evidence="5" key="1">
    <citation type="submission" date="2018-07" db="EMBL/GenBank/DDBJ databases">
        <authorList>
            <person name="Kim H."/>
        </authorList>
    </citation>
    <scope>NUCLEOTIDE SEQUENCE [LARGE SCALE GENOMIC DNA]</scope>
    <source>
        <strain evidence="5">F02</strain>
    </source>
</reference>
<dbReference type="KEGG" id="hyf:DTO96_101519"/>
<sequence>MIHVYGVFLPKTILTEYASAIDVFRIANQFGGDFMWHSVAPASAHVLTDAAQLVVPKCEVLPESLPDGSVVVIPGSLAIPLEMNDPAFLSVMDWLKHVIHEGVTVCAICSGAFVVAGAGLLNGFDATTHHSLCDRLAQFHPTVRVRPQRAVVRSSGRKTHVWTCAGLSSGIDMLLHALGELAGATVMQNTMREMVVYFQRSLEDEQMSPWLRTRHHAHAGVHRVQDMLQKEFDQPHDLNSLASTACMSPRNLTRLFKQNTGMSVVQYQQWVRVSALKKFLSNGAYSVEKASLAAGFGSARHARYVWGKFEKGSIAAFRAG</sequence>
<dbReference type="PANTHER" id="PTHR43130:SF3">
    <property type="entry name" value="HTH-TYPE TRANSCRIPTIONAL REGULATOR RV1931C"/>
    <property type="match status" value="1"/>
</dbReference>
<dbReference type="InterPro" id="IPR002818">
    <property type="entry name" value="DJ-1/PfpI"/>
</dbReference>
<dbReference type="PANTHER" id="PTHR43130">
    <property type="entry name" value="ARAC-FAMILY TRANSCRIPTIONAL REGULATOR"/>
    <property type="match status" value="1"/>
</dbReference>
<dbReference type="InterPro" id="IPR029062">
    <property type="entry name" value="Class_I_gatase-like"/>
</dbReference>